<evidence type="ECO:0000256" key="14">
    <source>
        <dbReference type="ARBA" id="ARBA00023316"/>
    </source>
</evidence>
<comment type="catalytic activity">
    <reaction evidence="16">
        <text>[GlcNAc-(1-&gt;4)-Mur2Ac(oyl-L-Ala-gamma-D-Glu-L-Lys-D-Ala-D-Ala)](n)-di-trans,octa-cis-undecaprenyl diphosphate + beta-D-GlcNAc-(1-&gt;4)-Mur2Ac(oyl-L-Ala-gamma-D-Glu-L-Lys-D-Ala-D-Ala)-di-trans,octa-cis-undecaprenyl diphosphate = [GlcNAc-(1-&gt;4)-Mur2Ac(oyl-L-Ala-gamma-D-Glu-L-Lys-D-Ala-D-Ala)](n+1)-di-trans,octa-cis-undecaprenyl diphosphate + di-trans,octa-cis-undecaprenyl diphosphate + H(+)</text>
        <dbReference type="Rhea" id="RHEA:23708"/>
        <dbReference type="Rhea" id="RHEA-COMP:9602"/>
        <dbReference type="Rhea" id="RHEA-COMP:9603"/>
        <dbReference type="ChEBI" id="CHEBI:15378"/>
        <dbReference type="ChEBI" id="CHEBI:58405"/>
        <dbReference type="ChEBI" id="CHEBI:60033"/>
        <dbReference type="ChEBI" id="CHEBI:78435"/>
        <dbReference type="EC" id="2.4.99.28"/>
    </reaction>
</comment>
<dbReference type="GO" id="GO:0071555">
    <property type="term" value="P:cell wall organization"/>
    <property type="evidence" value="ECO:0007669"/>
    <property type="project" value="UniProtKB-KW"/>
</dbReference>
<keyword evidence="17" id="KW-1133">Transmembrane helix</keyword>
<evidence type="ECO:0000259" key="19">
    <source>
        <dbReference type="Pfam" id="PF00912"/>
    </source>
</evidence>
<gene>
    <name evidence="20" type="ORF">UU70_C0014G0006</name>
</gene>
<reference evidence="20 21" key="1">
    <citation type="journal article" date="2015" name="Nature">
        <title>rRNA introns, odd ribosomes, and small enigmatic genomes across a large radiation of phyla.</title>
        <authorList>
            <person name="Brown C.T."/>
            <person name="Hug L.A."/>
            <person name="Thomas B.C."/>
            <person name="Sharon I."/>
            <person name="Castelle C.J."/>
            <person name="Singh A."/>
            <person name="Wilkins M.J."/>
            <person name="Williams K.H."/>
            <person name="Banfield J.F."/>
        </authorList>
    </citation>
    <scope>NUCLEOTIDE SEQUENCE [LARGE SCALE GENOMIC DNA]</scope>
</reference>
<keyword evidence="6" id="KW-0645">Protease</keyword>
<dbReference type="GO" id="GO:0008360">
    <property type="term" value="P:regulation of cell shape"/>
    <property type="evidence" value="ECO:0007669"/>
    <property type="project" value="UniProtKB-KW"/>
</dbReference>
<dbReference type="GO" id="GO:0009252">
    <property type="term" value="P:peptidoglycan biosynthetic process"/>
    <property type="evidence" value="ECO:0007669"/>
    <property type="project" value="UniProtKB-KW"/>
</dbReference>
<dbReference type="InterPro" id="IPR023346">
    <property type="entry name" value="Lysozyme-like_dom_sf"/>
</dbReference>
<dbReference type="GO" id="GO:0008658">
    <property type="term" value="F:penicillin binding"/>
    <property type="evidence" value="ECO:0007669"/>
    <property type="project" value="InterPro"/>
</dbReference>
<dbReference type="SUPFAM" id="SSF53955">
    <property type="entry name" value="Lysozyme-like"/>
    <property type="match status" value="1"/>
</dbReference>
<dbReference type="Proteomes" id="UP000034380">
    <property type="component" value="Unassembled WGS sequence"/>
</dbReference>
<keyword evidence="14" id="KW-0961">Cell wall biogenesis/degradation</keyword>
<keyword evidence="10" id="KW-0133">Cell shape</keyword>
<evidence type="ECO:0000256" key="15">
    <source>
        <dbReference type="ARBA" id="ARBA00034000"/>
    </source>
</evidence>
<keyword evidence="13" id="KW-0511">Multifunctional enzyme</keyword>
<evidence type="ECO:0000256" key="17">
    <source>
        <dbReference type="SAM" id="Phobius"/>
    </source>
</evidence>
<keyword evidence="11" id="KW-0573">Peptidoglycan synthesis</keyword>
<dbReference type="PATRIC" id="fig|1619020.3.peg.135"/>
<keyword evidence="7" id="KW-0328">Glycosyltransferase</keyword>
<keyword evidence="4" id="KW-1003">Cell membrane</keyword>
<comment type="similarity">
    <text evidence="2">In the C-terminal section; belongs to the transpeptidase family.</text>
</comment>
<evidence type="ECO:0000313" key="20">
    <source>
        <dbReference type="EMBL" id="KKS13499.1"/>
    </source>
</evidence>
<evidence type="ECO:0000256" key="2">
    <source>
        <dbReference type="ARBA" id="ARBA00007090"/>
    </source>
</evidence>
<dbReference type="InterPro" id="IPR001460">
    <property type="entry name" value="PCN-bd_Tpept"/>
</dbReference>
<accession>A0A0G0WL11</accession>
<evidence type="ECO:0000259" key="18">
    <source>
        <dbReference type="Pfam" id="PF00905"/>
    </source>
</evidence>
<dbReference type="GO" id="GO:0006508">
    <property type="term" value="P:proteolysis"/>
    <property type="evidence" value="ECO:0007669"/>
    <property type="project" value="UniProtKB-KW"/>
</dbReference>
<name>A0A0G0WL11_9BACT</name>
<dbReference type="Pfam" id="PF00912">
    <property type="entry name" value="Transgly"/>
    <property type="match status" value="1"/>
</dbReference>
<evidence type="ECO:0000256" key="16">
    <source>
        <dbReference type="ARBA" id="ARBA00049902"/>
    </source>
</evidence>
<dbReference type="PANTHER" id="PTHR32282:SF11">
    <property type="entry name" value="PENICILLIN-BINDING PROTEIN 1B"/>
    <property type="match status" value="1"/>
</dbReference>
<evidence type="ECO:0000256" key="5">
    <source>
        <dbReference type="ARBA" id="ARBA00022645"/>
    </source>
</evidence>
<dbReference type="GO" id="GO:0005886">
    <property type="term" value="C:plasma membrane"/>
    <property type="evidence" value="ECO:0007669"/>
    <property type="project" value="UniProtKB-SubCell"/>
</dbReference>
<dbReference type="Gene3D" id="3.40.710.10">
    <property type="entry name" value="DD-peptidase/beta-lactamase superfamily"/>
    <property type="match status" value="1"/>
</dbReference>
<evidence type="ECO:0000256" key="12">
    <source>
        <dbReference type="ARBA" id="ARBA00023136"/>
    </source>
</evidence>
<evidence type="ECO:0000256" key="3">
    <source>
        <dbReference type="ARBA" id="ARBA00007739"/>
    </source>
</evidence>
<feature type="domain" description="Glycosyl transferase family 51" evidence="19">
    <location>
        <begin position="85"/>
        <end position="258"/>
    </location>
</feature>
<keyword evidence="9" id="KW-0378">Hydrolase</keyword>
<dbReference type="FunFam" id="1.10.3810.10:FF:000001">
    <property type="entry name" value="Penicillin-binding protein 1A"/>
    <property type="match status" value="1"/>
</dbReference>
<comment type="subcellular location">
    <subcellularLocation>
        <location evidence="1">Cell membrane</location>
    </subcellularLocation>
</comment>
<dbReference type="GO" id="GO:0030288">
    <property type="term" value="C:outer membrane-bounded periplasmic space"/>
    <property type="evidence" value="ECO:0007669"/>
    <property type="project" value="TreeGrafter"/>
</dbReference>
<evidence type="ECO:0000256" key="4">
    <source>
        <dbReference type="ARBA" id="ARBA00022475"/>
    </source>
</evidence>
<evidence type="ECO:0000256" key="11">
    <source>
        <dbReference type="ARBA" id="ARBA00022984"/>
    </source>
</evidence>
<keyword evidence="8" id="KW-0808">Transferase</keyword>
<evidence type="ECO:0000313" key="21">
    <source>
        <dbReference type="Proteomes" id="UP000034380"/>
    </source>
</evidence>
<evidence type="ECO:0000256" key="8">
    <source>
        <dbReference type="ARBA" id="ARBA00022679"/>
    </source>
</evidence>
<dbReference type="InterPro" id="IPR012338">
    <property type="entry name" value="Beta-lactam/transpept-like"/>
</dbReference>
<dbReference type="Gene3D" id="1.10.3810.10">
    <property type="entry name" value="Biosynthetic peptidoglycan transglycosylase-like"/>
    <property type="match status" value="1"/>
</dbReference>
<dbReference type="NCBIfam" id="TIGR02074">
    <property type="entry name" value="PBP_1a_fam"/>
    <property type="match status" value="1"/>
</dbReference>
<sequence length="721" mass="80630">MPFLWHNYIISDMIRSRKAFRKVVTLKTFKALAMLFLWLFVIGTIMLLSFFLYLQRTLPDPESIATRKVGESTKIYDRTGEVLLYDIHGEEKRTIIPWEQMPDTIKKATLASEDSDFYNHKGLDMKGIARAFFKDIMNLGVSQGGSTITQQLVKKALLGDERTISRKIKEAVLAIEIERKFTKDQIFWMYLNQIPYGSNAYGIEAAAKEFFGKKASQLTIAEAATIASVTKAPSYYSPFGNHVDALLSRKNSILARMKTLGFISDTEYQNALVQKLEFKSSDESIQAPHFVIMVKEYLGTKYGENAVENGGFKITTTLDANFQNIAEETVSKYAKINKEKYKATNAALVAIDPKSGDLLALVGSKDYFNIADEGNFNVAIANRQPGSAFKPFAYATALEKGYPDDTVVFDLKTEFNPNCESDSSQLKDRYGLDCYHPQNYDGRYRGPVTFRQGLAQSLNVPSVKTLYLAGVDNTIELAEKMGITTLEDKSRFGLSLVLGGAEVKLVDLVSAYGVFANEGVRNPWYFIQKVESSNGQIIEEKNNKSERVLSPQVARLISNMLSDNSARAPVFGYSSSLYIPGRDIAAKTGTTQENRDAWVVGYSPSLVTGVWTGNNKNESMTKEGAGISASGPMWHEFMVRALNTLPNDRFTNPDPVIANKVMLDGNYAYLREGSSTPEYHEILFYVDKNTPLGPIPTDPNTDPQFKNWEWAVRSVYPLPIQ</sequence>
<dbReference type="GO" id="GO:0008955">
    <property type="term" value="F:peptidoglycan glycosyltransferase activity"/>
    <property type="evidence" value="ECO:0007669"/>
    <property type="project" value="UniProtKB-EC"/>
</dbReference>
<dbReference type="InterPro" id="IPR050396">
    <property type="entry name" value="Glycosyltr_51/Transpeptidase"/>
</dbReference>
<evidence type="ECO:0000256" key="10">
    <source>
        <dbReference type="ARBA" id="ARBA00022960"/>
    </source>
</evidence>
<dbReference type="AlphaFoldDB" id="A0A0G0WL11"/>
<dbReference type="SUPFAM" id="SSF56601">
    <property type="entry name" value="beta-lactamase/transpeptidase-like"/>
    <property type="match status" value="1"/>
</dbReference>
<protein>
    <submittedName>
        <fullName evidence="20">Penicillin-binding protein, 1A family</fullName>
    </submittedName>
</protein>
<organism evidence="20 21">
    <name type="scientific">Candidatus Yanofskybacteria bacterium GW2011_GWA1_41_6</name>
    <dbReference type="NCBI Taxonomy" id="1619020"/>
    <lineage>
        <taxon>Bacteria</taxon>
        <taxon>Candidatus Yanofskyibacteriota</taxon>
    </lineage>
</organism>
<comment type="caution">
    <text evidence="20">The sequence shown here is derived from an EMBL/GenBank/DDBJ whole genome shotgun (WGS) entry which is preliminary data.</text>
</comment>
<keyword evidence="5" id="KW-0121">Carboxypeptidase</keyword>
<evidence type="ECO:0000256" key="7">
    <source>
        <dbReference type="ARBA" id="ARBA00022676"/>
    </source>
</evidence>
<dbReference type="EMBL" id="LCBQ01000014">
    <property type="protein sequence ID" value="KKS13499.1"/>
    <property type="molecule type" value="Genomic_DNA"/>
</dbReference>
<comment type="catalytic activity">
    <reaction evidence="15">
        <text>Preferential cleavage: (Ac)2-L-Lys-D-Ala-|-D-Ala. Also transpeptidation of peptidyl-alanyl moieties that are N-acyl substituents of D-alanine.</text>
        <dbReference type="EC" id="3.4.16.4"/>
    </reaction>
</comment>
<evidence type="ECO:0000256" key="13">
    <source>
        <dbReference type="ARBA" id="ARBA00023268"/>
    </source>
</evidence>
<keyword evidence="12 17" id="KW-0472">Membrane</keyword>
<feature type="transmembrane region" description="Helical" evidence="17">
    <location>
        <begin position="31"/>
        <end position="54"/>
    </location>
</feature>
<dbReference type="InterPro" id="IPR036950">
    <property type="entry name" value="PBP_transglycosylase"/>
</dbReference>
<dbReference type="Pfam" id="PF00905">
    <property type="entry name" value="Transpeptidase"/>
    <property type="match status" value="1"/>
</dbReference>
<evidence type="ECO:0000256" key="9">
    <source>
        <dbReference type="ARBA" id="ARBA00022801"/>
    </source>
</evidence>
<comment type="similarity">
    <text evidence="3">In the N-terminal section; belongs to the glycosyltransferase 51 family.</text>
</comment>
<keyword evidence="17" id="KW-0812">Transmembrane</keyword>
<dbReference type="GO" id="GO:0009002">
    <property type="term" value="F:serine-type D-Ala-D-Ala carboxypeptidase activity"/>
    <property type="evidence" value="ECO:0007669"/>
    <property type="project" value="UniProtKB-EC"/>
</dbReference>
<dbReference type="PANTHER" id="PTHR32282">
    <property type="entry name" value="BINDING PROTEIN TRANSPEPTIDASE, PUTATIVE-RELATED"/>
    <property type="match status" value="1"/>
</dbReference>
<feature type="domain" description="Penicillin-binding protein transpeptidase" evidence="18">
    <location>
        <begin position="347"/>
        <end position="636"/>
    </location>
</feature>
<dbReference type="InterPro" id="IPR001264">
    <property type="entry name" value="Glyco_trans_51"/>
</dbReference>
<evidence type="ECO:0000256" key="1">
    <source>
        <dbReference type="ARBA" id="ARBA00004236"/>
    </source>
</evidence>
<evidence type="ECO:0000256" key="6">
    <source>
        <dbReference type="ARBA" id="ARBA00022670"/>
    </source>
</evidence>
<proteinExistence type="inferred from homology"/>